<feature type="transmembrane region" description="Helical" evidence="1">
    <location>
        <begin position="147"/>
        <end position="170"/>
    </location>
</feature>
<keyword evidence="1" id="KW-1133">Transmembrane helix</keyword>
<reference evidence="2 3" key="1">
    <citation type="submission" date="2020-08" db="EMBL/GenBank/DDBJ databases">
        <title>Genomic Encyclopedia of Type Strains, Phase IV (KMG-IV): sequencing the most valuable type-strain genomes for metagenomic binning, comparative biology and taxonomic classification.</title>
        <authorList>
            <person name="Goeker M."/>
        </authorList>
    </citation>
    <scope>NUCLEOTIDE SEQUENCE [LARGE SCALE GENOMIC DNA]</scope>
    <source>
        <strain evidence="2 3">DSM 45385</strain>
    </source>
</reference>
<accession>A0A7W8EFF2</accession>
<sequence>MSTVESLLAHPYPLIRGGGLFLLFLGLGFLLSWIFRSRWLVFVIGGFATGLTASGLSALLPSLGKPSFIHIAGLAGAIVIEMGLIYLVLTRFKDAGERTLILWILLVVGVHFLPMGLAHGPLIVVLGLLLIVNAFVGLRAERVPMQVFGIVDGLLKMGFGAVMLLAYPALTFT</sequence>
<feature type="transmembrane region" description="Helical" evidence="1">
    <location>
        <begin position="12"/>
        <end position="32"/>
    </location>
</feature>
<dbReference type="AlphaFoldDB" id="A0A7W8EFF2"/>
<feature type="transmembrane region" description="Helical" evidence="1">
    <location>
        <begin position="39"/>
        <end position="61"/>
    </location>
</feature>
<feature type="transmembrane region" description="Helical" evidence="1">
    <location>
        <begin position="67"/>
        <end position="88"/>
    </location>
</feature>
<feature type="transmembrane region" description="Helical" evidence="1">
    <location>
        <begin position="123"/>
        <end position="140"/>
    </location>
</feature>
<organism evidence="2 3">
    <name type="scientific">Nonomuraea endophytica</name>
    <dbReference type="NCBI Taxonomy" id="714136"/>
    <lineage>
        <taxon>Bacteria</taxon>
        <taxon>Bacillati</taxon>
        <taxon>Actinomycetota</taxon>
        <taxon>Actinomycetes</taxon>
        <taxon>Streptosporangiales</taxon>
        <taxon>Streptosporangiaceae</taxon>
        <taxon>Nonomuraea</taxon>
    </lineage>
</organism>
<dbReference type="RefSeq" id="WP_184961142.1">
    <property type="nucleotide sequence ID" value="NZ_JACHIN010000003.1"/>
</dbReference>
<keyword evidence="3" id="KW-1185">Reference proteome</keyword>
<protein>
    <submittedName>
        <fullName evidence="2">Uncharacterized protein</fullName>
    </submittedName>
</protein>
<keyword evidence="1" id="KW-0472">Membrane</keyword>
<evidence type="ECO:0000313" key="3">
    <source>
        <dbReference type="Proteomes" id="UP000568380"/>
    </source>
</evidence>
<keyword evidence="1" id="KW-0812">Transmembrane</keyword>
<evidence type="ECO:0000256" key="1">
    <source>
        <dbReference type="SAM" id="Phobius"/>
    </source>
</evidence>
<evidence type="ECO:0000313" key="2">
    <source>
        <dbReference type="EMBL" id="MBB5077378.1"/>
    </source>
</evidence>
<dbReference type="Proteomes" id="UP000568380">
    <property type="component" value="Unassembled WGS sequence"/>
</dbReference>
<name>A0A7W8EFF2_9ACTN</name>
<dbReference type="Pfam" id="PF20313">
    <property type="entry name" value="DUF6609"/>
    <property type="match status" value="1"/>
</dbReference>
<dbReference type="EMBL" id="JACHIN010000003">
    <property type="protein sequence ID" value="MBB5077378.1"/>
    <property type="molecule type" value="Genomic_DNA"/>
</dbReference>
<dbReference type="InterPro" id="IPR046717">
    <property type="entry name" value="DUF6609"/>
</dbReference>
<gene>
    <name evidence="2" type="ORF">HNR40_002851</name>
</gene>
<comment type="caution">
    <text evidence="2">The sequence shown here is derived from an EMBL/GenBank/DDBJ whole genome shotgun (WGS) entry which is preliminary data.</text>
</comment>
<feature type="transmembrane region" description="Helical" evidence="1">
    <location>
        <begin position="100"/>
        <end position="117"/>
    </location>
</feature>
<proteinExistence type="predicted"/>